<evidence type="ECO:0000256" key="12">
    <source>
        <dbReference type="ARBA" id="ARBA00023157"/>
    </source>
</evidence>
<keyword evidence="4" id="KW-0399">Innate immunity</keyword>
<keyword evidence="9" id="KW-0106">Calcium</keyword>
<dbReference type="GO" id="GO:0001867">
    <property type="term" value="P:complement activation, lectin pathway"/>
    <property type="evidence" value="ECO:0007669"/>
    <property type="project" value="TreeGrafter"/>
</dbReference>
<evidence type="ECO:0000256" key="14">
    <source>
        <dbReference type="SAM" id="MobiDB-lite"/>
    </source>
</evidence>
<evidence type="ECO:0000256" key="1">
    <source>
        <dbReference type="ARBA" id="ARBA00004613"/>
    </source>
</evidence>
<evidence type="ECO:0000256" key="6">
    <source>
        <dbReference type="ARBA" id="ARBA00022729"/>
    </source>
</evidence>
<dbReference type="InterPro" id="IPR036056">
    <property type="entry name" value="Fibrinogen-like_C"/>
</dbReference>
<dbReference type="OrthoDB" id="7735550at2759"/>
<dbReference type="GO" id="GO:0005615">
    <property type="term" value="C:extracellular space"/>
    <property type="evidence" value="ECO:0007669"/>
    <property type="project" value="TreeGrafter"/>
</dbReference>
<dbReference type="PROSITE" id="PS51406">
    <property type="entry name" value="FIBRINOGEN_C_2"/>
    <property type="match status" value="1"/>
</dbReference>
<evidence type="ECO:0000259" key="15">
    <source>
        <dbReference type="PROSITE" id="PS51406"/>
    </source>
</evidence>
<dbReference type="Pfam" id="PF01391">
    <property type="entry name" value="Collagen"/>
    <property type="match status" value="1"/>
</dbReference>
<dbReference type="Pfam" id="PF00147">
    <property type="entry name" value="Fibrinogen_C"/>
    <property type="match status" value="1"/>
</dbReference>
<dbReference type="CDD" id="cd00087">
    <property type="entry name" value="FReD"/>
    <property type="match status" value="1"/>
</dbReference>
<evidence type="ECO:0000256" key="3">
    <source>
        <dbReference type="ARBA" id="ARBA00022525"/>
    </source>
</evidence>
<dbReference type="PROSITE" id="PS00514">
    <property type="entry name" value="FIBRINOGEN_C_1"/>
    <property type="match status" value="1"/>
</dbReference>
<dbReference type="InterPro" id="IPR020837">
    <property type="entry name" value="Fibrinogen_CS"/>
</dbReference>
<dbReference type="SUPFAM" id="SSF56496">
    <property type="entry name" value="Fibrinogen C-terminal domain-like"/>
    <property type="match status" value="1"/>
</dbReference>
<keyword evidence="7" id="KW-0430">Lectin</keyword>
<dbReference type="FunFam" id="3.90.215.10:FF:000001">
    <property type="entry name" value="Tenascin isoform 1"/>
    <property type="match status" value="1"/>
</dbReference>
<evidence type="ECO:0000256" key="11">
    <source>
        <dbReference type="ARBA" id="ARBA00023119"/>
    </source>
</evidence>
<sequence length="339" mass="36376">MQPYKTGSSSAARTSVMELSRAAVALGPVVLAVVFLCASASAPDTCPEVTVLGLEGSDKLSILRGCPGLPGAAGPKGEVGVAGGRGEQGPSGVPGKAGPSGPKGDPGEKGSRGEKGEPWEPDQCHTGPRNCKELLTRGHSLSGWYTIYLPDCQPLTVLCDMDTDGGGWTVFQRRVDGSVDFYRDWATYKQGFGSQLGEFWLGNDNIHALTAQGNSQLRVDLVDFEGNRQFAKFTSFKMAGEAEKYKLVLGAFVGGNAGDSLTTHRNKFFSTKDRDHDQSSHSCAELYRGAWWYGNCLASNLNGPYLTGSQDGYRGGINWKSGKEYNYSYKVSEMKVRPT</sequence>
<evidence type="ECO:0000256" key="10">
    <source>
        <dbReference type="ARBA" id="ARBA00022859"/>
    </source>
</evidence>
<evidence type="ECO:0000256" key="8">
    <source>
        <dbReference type="ARBA" id="ARBA00022737"/>
    </source>
</evidence>
<feature type="region of interest" description="Disordered" evidence="14">
    <location>
        <begin position="76"/>
        <end position="128"/>
    </location>
</feature>
<keyword evidence="13" id="KW-0325">Glycoprotein</keyword>
<keyword evidence="6" id="KW-0732">Signal</keyword>
<dbReference type="AlphaFoldDB" id="A0A8B7R3Q4"/>
<evidence type="ECO:0000313" key="17">
    <source>
        <dbReference type="RefSeq" id="XP_019495272.1"/>
    </source>
</evidence>
<keyword evidence="3" id="KW-0964">Secreted</keyword>
<keyword evidence="11" id="KW-0176">Collagen</keyword>
<dbReference type="GO" id="GO:0097367">
    <property type="term" value="F:carbohydrate derivative binding"/>
    <property type="evidence" value="ECO:0007669"/>
    <property type="project" value="TreeGrafter"/>
</dbReference>
<dbReference type="GO" id="GO:0030246">
    <property type="term" value="F:carbohydrate binding"/>
    <property type="evidence" value="ECO:0007669"/>
    <property type="project" value="UniProtKB-KW"/>
</dbReference>
<name>A0A8B7R3Q4_HIPAR</name>
<protein>
    <submittedName>
        <fullName evidence="17">Ficolin-1-like</fullName>
    </submittedName>
</protein>
<keyword evidence="16" id="KW-1185">Reference proteome</keyword>
<organism evidence="16 17">
    <name type="scientific">Hipposideros armiger</name>
    <name type="common">Great Himalayan leaf-nosed bat</name>
    <dbReference type="NCBI Taxonomy" id="186990"/>
    <lineage>
        <taxon>Eukaryota</taxon>
        <taxon>Metazoa</taxon>
        <taxon>Chordata</taxon>
        <taxon>Craniata</taxon>
        <taxon>Vertebrata</taxon>
        <taxon>Euteleostomi</taxon>
        <taxon>Mammalia</taxon>
        <taxon>Eutheria</taxon>
        <taxon>Laurasiatheria</taxon>
        <taxon>Chiroptera</taxon>
        <taxon>Yinpterochiroptera</taxon>
        <taxon>Rhinolophoidea</taxon>
        <taxon>Hipposideridae</taxon>
        <taxon>Hipposideros</taxon>
    </lineage>
</organism>
<dbReference type="PANTHER" id="PTHR19143">
    <property type="entry name" value="FIBRINOGEN/TENASCIN/ANGIOPOEITIN"/>
    <property type="match status" value="1"/>
</dbReference>
<dbReference type="NCBIfam" id="NF040941">
    <property type="entry name" value="GGGWT_bact"/>
    <property type="match status" value="1"/>
</dbReference>
<keyword evidence="12" id="KW-1015">Disulfide bond</keyword>
<dbReference type="InterPro" id="IPR050373">
    <property type="entry name" value="Fibrinogen_C-term_domain"/>
</dbReference>
<feature type="domain" description="Fibrinogen C-terminal" evidence="15">
    <location>
        <begin position="122"/>
        <end position="339"/>
    </location>
</feature>
<dbReference type="GO" id="GO:0005581">
    <property type="term" value="C:collagen trimer"/>
    <property type="evidence" value="ECO:0007669"/>
    <property type="project" value="UniProtKB-KW"/>
</dbReference>
<comment type="subcellular location">
    <subcellularLocation>
        <location evidence="1">Secreted</location>
    </subcellularLocation>
</comment>
<evidence type="ECO:0000256" key="4">
    <source>
        <dbReference type="ARBA" id="ARBA00022588"/>
    </source>
</evidence>
<dbReference type="GeneID" id="109381253"/>
<gene>
    <name evidence="17" type="primary">LOC109381253</name>
</gene>
<dbReference type="RefSeq" id="XP_019495272.1">
    <property type="nucleotide sequence ID" value="XM_019639727.1"/>
</dbReference>
<evidence type="ECO:0000313" key="16">
    <source>
        <dbReference type="Proteomes" id="UP000694851"/>
    </source>
</evidence>
<comment type="similarity">
    <text evidence="2">Belongs to the ficolin lectin family.</text>
</comment>
<keyword evidence="8" id="KW-0677">Repeat</keyword>
<dbReference type="PANTHER" id="PTHR19143:SF433">
    <property type="entry name" value="FICOLIN-2"/>
    <property type="match status" value="1"/>
</dbReference>
<keyword evidence="10" id="KW-0391">Immunity</keyword>
<feature type="compositionally biased region" description="Basic and acidic residues" evidence="14">
    <location>
        <begin position="105"/>
        <end position="118"/>
    </location>
</feature>
<dbReference type="InterPro" id="IPR002181">
    <property type="entry name" value="Fibrinogen_a/b/g_C_dom"/>
</dbReference>
<reference evidence="17" key="1">
    <citation type="submission" date="2025-08" db="UniProtKB">
        <authorList>
            <consortium name="RefSeq"/>
        </authorList>
    </citation>
    <scope>IDENTIFICATION</scope>
    <source>
        <tissue evidence="17">Muscle</tissue>
    </source>
</reference>
<evidence type="ECO:0000256" key="13">
    <source>
        <dbReference type="ARBA" id="ARBA00023180"/>
    </source>
</evidence>
<evidence type="ECO:0000256" key="2">
    <source>
        <dbReference type="ARBA" id="ARBA00008530"/>
    </source>
</evidence>
<accession>A0A8B7R3Q4</accession>
<dbReference type="SMART" id="SM00186">
    <property type="entry name" value="FBG"/>
    <property type="match status" value="1"/>
</dbReference>
<dbReference type="Proteomes" id="UP000694851">
    <property type="component" value="Unplaced"/>
</dbReference>
<evidence type="ECO:0000256" key="9">
    <source>
        <dbReference type="ARBA" id="ARBA00022837"/>
    </source>
</evidence>
<dbReference type="GO" id="GO:0005102">
    <property type="term" value="F:signaling receptor binding"/>
    <property type="evidence" value="ECO:0007669"/>
    <property type="project" value="TreeGrafter"/>
</dbReference>
<keyword evidence="5" id="KW-0479">Metal-binding</keyword>
<dbReference type="GO" id="GO:0003823">
    <property type="term" value="F:antigen binding"/>
    <property type="evidence" value="ECO:0007669"/>
    <property type="project" value="TreeGrafter"/>
</dbReference>
<proteinExistence type="inferred from homology"/>
<dbReference type="GO" id="GO:0046872">
    <property type="term" value="F:metal ion binding"/>
    <property type="evidence" value="ECO:0007669"/>
    <property type="project" value="UniProtKB-KW"/>
</dbReference>
<dbReference type="KEGG" id="hai:109381253"/>
<dbReference type="Gene3D" id="3.90.215.10">
    <property type="entry name" value="Gamma Fibrinogen, chain A, domain 1"/>
    <property type="match status" value="1"/>
</dbReference>
<evidence type="ECO:0000256" key="7">
    <source>
        <dbReference type="ARBA" id="ARBA00022734"/>
    </source>
</evidence>
<dbReference type="InterPro" id="IPR014716">
    <property type="entry name" value="Fibrinogen_a/b/g_C_1"/>
</dbReference>
<evidence type="ECO:0000256" key="5">
    <source>
        <dbReference type="ARBA" id="ARBA00022723"/>
    </source>
</evidence>
<feature type="compositionally biased region" description="Gly residues" evidence="14">
    <location>
        <begin position="80"/>
        <end position="89"/>
    </location>
</feature>
<dbReference type="InterPro" id="IPR008160">
    <property type="entry name" value="Collagen"/>
</dbReference>